<protein>
    <submittedName>
        <fullName evidence="2">Uncharacterized protein</fullName>
    </submittedName>
</protein>
<sequence length="448" mass="49325">MTKLTEDLLPKLRNQIQVGARHPPRSVCQSSQGRREAHLQHDGSSFQRAYPRQLCPPGVEELPDTATSGARWDHRCQPANGVEYTVDGVVVPVDLNLLPDDIIAEDIQDGLEEEFTTVGQLSLIFQGVYAPDARFNAFADDMLQLVLDVTVDEMNLQQLLLTLGTLVLGEEGNAIGGGVVRGLTNVKRFGNAEVQIAGNLTLVRSHYVYGPLNVELVFHTDKGVKTINSTLTALAAHAVAEVNDNSSKLIDFIIDRYIKEQNGLFLETGFADDYGNFSEPIIRAHWLTGPLDLIIDYRASPGITRVRTGLQAVQLDTLTVIDRFGAEMSDFHIVSPLFDYMPYFGNRTLAQQQMTELVVRHLFSNTSFMSLLLRDSFEIASYDKIIPQFGTESNYYSVLKYLFNRVPVASGRSQSVPQGVSIPGIPSAVAAYLANAAHTARAALENLG</sequence>
<gene>
    <name evidence="2" type="ORF">Hamer_G005061</name>
</gene>
<organism evidence="2 3">
    <name type="scientific">Homarus americanus</name>
    <name type="common">American lobster</name>
    <dbReference type="NCBI Taxonomy" id="6706"/>
    <lineage>
        <taxon>Eukaryota</taxon>
        <taxon>Metazoa</taxon>
        <taxon>Ecdysozoa</taxon>
        <taxon>Arthropoda</taxon>
        <taxon>Crustacea</taxon>
        <taxon>Multicrustacea</taxon>
        <taxon>Malacostraca</taxon>
        <taxon>Eumalacostraca</taxon>
        <taxon>Eucarida</taxon>
        <taxon>Decapoda</taxon>
        <taxon>Pleocyemata</taxon>
        <taxon>Astacidea</taxon>
        <taxon>Nephropoidea</taxon>
        <taxon>Nephropidae</taxon>
        <taxon>Homarus</taxon>
    </lineage>
</organism>
<evidence type="ECO:0000313" key="3">
    <source>
        <dbReference type="Proteomes" id="UP000747542"/>
    </source>
</evidence>
<evidence type="ECO:0000313" key="2">
    <source>
        <dbReference type="EMBL" id="KAG7164671.1"/>
    </source>
</evidence>
<dbReference type="Proteomes" id="UP000747542">
    <property type="component" value="Unassembled WGS sequence"/>
</dbReference>
<proteinExistence type="predicted"/>
<accession>A0A8J5JUX5</accession>
<feature type="region of interest" description="Disordered" evidence="1">
    <location>
        <begin position="19"/>
        <end position="48"/>
    </location>
</feature>
<reference evidence="2" key="1">
    <citation type="journal article" date="2021" name="Sci. Adv.">
        <title>The American lobster genome reveals insights on longevity, neural, and immune adaptations.</title>
        <authorList>
            <person name="Polinski J.M."/>
            <person name="Zimin A.V."/>
            <person name="Clark K.F."/>
            <person name="Kohn A.B."/>
            <person name="Sadowski N."/>
            <person name="Timp W."/>
            <person name="Ptitsyn A."/>
            <person name="Khanna P."/>
            <person name="Romanova D.Y."/>
            <person name="Williams P."/>
            <person name="Greenwood S.J."/>
            <person name="Moroz L.L."/>
            <person name="Walt D.R."/>
            <person name="Bodnar A.G."/>
        </authorList>
    </citation>
    <scope>NUCLEOTIDE SEQUENCE</scope>
    <source>
        <strain evidence="2">GMGI-L3</strain>
    </source>
</reference>
<dbReference type="AlphaFoldDB" id="A0A8J5JUX5"/>
<name>A0A8J5JUX5_HOMAM</name>
<comment type="caution">
    <text evidence="2">The sequence shown here is derived from an EMBL/GenBank/DDBJ whole genome shotgun (WGS) entry which is preliminary data.</text>
</comment>
<dbReference type="EMBL" id="JAHLQT010024959">
    <property type="protein sequence ID" value="KAG7164671.1"/>
    <property type="molecule type" value="Genomic_DNA"/>
</dbReference>
<keyword evidence="3" id="KW-1185">Reference proteome</keyword>
<evidence type="ECO:0000256" key="1">
    <source>
        <dbReference type="SAM" id="MobiDB-lite"/>
    </source>
</evidence>